<dbReference type="SMART" id="SM00052">
    <property type="entry name" value="EAL"/>
    <property type="match status" value="1"/>
</dbReference>
<dbReference type="RefSeq" id="WP_133221274.1">
    <property type="nucleotide sequence ID" value="NZ_NRSG01000294.1"/>
</dbReference>
<dbReference type="InterPro" id="IPR035965">
    <property type="entry name" value="PAS-like_dom_sf"/>
</dbReference>
<dbReference type="InterPro" id="IPR043128">
    <property type="entry name" value="Rev_trsase/Diguanyl_cyclase"/>
</dbReference>
<dbReference type="Pfam" id="PF13188">
    <property type="entry name" value="PAS_8"/>
    <property type="match status" value="1"/>
</dbReference>
<gene>
    <name evidence="3" type="ORF">CKO45_24560</name>
</gene>
<dbReference type="NCBIfam" id="TIGR00254">
    <property type="entry name" value="GGDEF"/>
    <property type="match status" value="1"/>
</dbReference>
<evidence type="ECO:0000259" key="2">
    <source>
        <dbReference type="PROSITE" id="PS50887"/>
    </source>
</evidence>
<proteinExistence type="predicted"/>
<dbReference type="SUPFAM" id="SSF141868">
    <property type="entry name" value="EAL domain-like"/>
    <property type="match status" value="1"/>
</dbReference>
<accession>A0ABS1D4J4</accession>
<dbReference type="InterPro" id="IPR000014">
    <property type="entry name" value="PAS"/>
</dbReference>
<name>A0ABS1D4J4_9PROT</name>
<dbReference type="CDD" id="cd01948">
    <property type="entry name" value="EAL"/>
    <property type="match status" value="1"/>
</dbReference>
<dbReference type="SMART" id="SM00091">
    <property type="entry name" value="PAS"/>
    <property type="match status" value="2"/>
</dbReference>
<dbReference type="Gene3D" id="3.30.70.270">
    <property type="match status" value="1"/>
</dbReference>
<dbReference type="PROSITE" id="PS50883">
    <property type="entry name" value="EAL"/>
    <property type="match status" value="1"/>
</dbReference>
<dbReference type="Gene3D" id="3.30.450.20">
    <property type="entry name" value="PAS domain"/>
    <property type="match status" value="2"/>
</dbReference>
<keyword evidence="4" id="KW-1185">Reference proteome</keyword>
<comment type="caution">
    <text evidence="3">The sequence shown here is derived from an EMBL/GenBank/DDBJ whole genome shotgun (WGS) entry which is preliminary data.</text>
</comment>
<feature type="domain" description="GGDEF" evidence="2">
    <location>
        <begin position="304"/>
        <end position="443"/>
    </location>
</feature>
<dbReference type="SUPFAM" id="SSF55785">
    <property type="entry name" value="PYP-like sensor domain (PAS domain)"/>
    <property type="match status" value="2"/>
</dbReference>
<dbReference type="Proteomes" id="UP000697995">
    <property type="component" value="Unassembled WGS sequence"/>
</dbReference>
<dbReference type="CDD" id="cd01949">
    <property type="entry name" value="GGDEF"/>
    <property type="match status" value="1"/>
</dbReference>
<evidence type="ECO:0000259" key="1">
    <source>
        <dbReference type="PROSITE" id="PS50883"/>
    </source>
</evidence>
<dbReference type="Gene3D" id="3.20.20.450">
    <property type="entry name" value="EAL domain"/>
    <property type="match status" value="1"/>
</dbReference>
<evidence type="ECO:0000313" key="3">
    <source>
        <dbReference type="EMBL" id="MBK1661386.1"/>
    </source>
</evidence>
<dbReference type="InterPro" id="IPR052155">
    <property type="entry name" value="Biofilm_reg_signaling"/>
</dbReference>
<dbReference type="PROSITE" id="PS50887">
    <property type="entry name" value="GGDEF"/>
    <property type="match status" value="1"/>
</dbReference>
<dbReference type="InterPro" id="IPR001633">
    <property type="entry name" value="EAL_dom"/>
</dbReference>
<dbReference type="PANTHER" id="PTHR44757">
    <property type="entry name" value="DIGUANYLATE CYCLASE DGCP"/>
    <property type="match status" value="1"/>
</dbReference>
<dbReference type="PANTHER" id="PTHR44757:SF2">
    <property type="entry name" value="BIOFILM ARCHITECTURE MAINTENANCE PROTEIN MBAA"/>
    <property type="match status" value="1"/>
</dbReference>
<sequence>MAELVLSEPGSLQEEFLAFYDEAPCGYLTLRRDGTILGANRTLLHWAGAQAGPRRGLHLRDLLSPASWICFSMQCVPVLAMHRRITEIALDIRREGQAPLPVLASFQAEAVGSEDDGDTRIRGILFDATERRLYERELLAARRAADAARHTAEQASARLSTVLESTTDGVLLVGPDWRIAYANPRAAALLPGIVAGEDLREVFPIDPDGIFRAAFGQAMEGALQDGVEGLVAANTWLWVHAYPAPGGGMAVFFRDTTGDRRLTEERRRHAEHIDHLASHDTLTGLPNRRLFAAKLREALASGASGMAVMCLDLDRFKQVNDRLGHPAGDALLKLVSKRLQTELRAGDTVARFGGDEFAILLAAERRNGGAQEEVEAEEVAARLVRRLSAPYAIEGERAEIGASIGITFARPPAGDPDALLAEADLALYQAKRAGRGRHAVFRPVMMSAHRARLELGDALRLGLERGELLVHYQPVVAVGTGTLRGHEALARWTRPGHGPVSPGSFIPLAEEAGLIVPLGAYILDRACRDAAAWPDLALRVAVNLSPLQFRDPGLVGMVAAALRRSGLAPARLELEITEGVLLERTEEVLATMHRLRALGVGFALDDFGTGFSSLSYLSSFPFDRVKIDRSFLREAETSDRDAAIIESVALLCRRLGMTCLAEGVEAEGQLELLARVGCGEAQGFLLGRPMPQAEVLRAAKR</sequence>
<dbReference type="SMART" id="SM00267">
    <property type="entry name" value="GGDEF"/>
    <property type="match status" value="1"/>
</dbReference>
<reference evidence="3 4" key="1">
    <citation type="journal article" date="2020" name="Microorganisms">
        <title>Osmotic Adaptation and Compatible Solute Biosynthesis of Phototrophic Bacteria as Revealed from Genome Analyses.</title>
        <authorList>
            <person name="Imhoff J.F."/>
            <person name="Rahn T."/>
            <person name="Kunzel S."/>
            <person name="Keller A."/>
            <person name="Neulinger S.C."/>
        </authorList>
    </citation>
    <scope>NUCLEOTIDE SEQUENCE [LARGE SCALE GENOMIC DNA]</scope>
    <source>
        <strain evidence="3 4">DSM 15382</strain>
    </source>
</reference>
<dbReference type="InterPro" id="IPR035919">
    <property type="entry name" value="EAL_sf"/>
</dbReference>
<evidence type="ECO:0000313" key="4">
    <source>
        <dbReference type="Proteomes" id="UP000697995"/>
    </source>
</evidence>
<dbReference type="Pfam" id="PF00990">
    <property type="entry name" value="GGDEF"/>
    <property type="match status" value="1"/>
</dbReference>
<organism evidence="3 4">
    <name type="scientific">Paracraurococcus ruber</name>
    <dbReference type="NCBI Taxonomy" id="77675"/>
    <lineage>
        <taxon>Bacteria</taxon>
        <taxon>Pseudomonadati</taxon>
        <taxon>Pseudomonadota</taxon>
        <taxon>Alphaproteobacteria</taxon>
        <taxon>Acetobacterales</taxon>
        <taxon>Roseomonadaceae</taxon>
        <taxon>Paracraurococcus</taxon>
    </lineage>
</organism>
<dbReference type="Pfam" id="PF00563">
    <property type="entry name" value="EAL"/>
    <property type="match status" value="1"/>
</dbReference>
<dbReference type="InterPro" id="IPR029787">
    <property type="entry name" value="Nucleotide_cyclase"/>
</dbReference>
<dbReference type="InterPro" id="IPR000160">
    <property type="entry name" value="GGDEF_dom"/>
</dbReference>
<dbReference type="SUPFAM" id="SSF55073">
    <property type="entry name" value="Nucleotide cyclase"/>
    <property type="match status" value="1"/>
</dbReference>
<protein>
    <recommendedName>
        <fullName evidence="5">Diguanylate cyclase</fullName>
    </recommendedName>
</protein>
<dbReference type="EMBL" id="NRSG01000294">
    <property type="protein sequence ID" value="MBK1661386.1"/>
    <property type="molecule type" value="Genomic_DNA"/>
</dbReference>
<evidence type="ECO:0008006" key="5">
    <source>
        <dbReference type="Google" id="ProtNLM"/>
    </source>
</evidence>
<feature type="domain" description="EAL" evidence="1">
    <location>
        <begin position="452"/>
        <end position="701"/>
    </location>
</feature>